<dbReference type="PANTHER" id="PTHR47160">
    <property type="entry name" value="PUTATIVE-RELATED"/>
    <property type="match status" value="1"/>
</dbReference>
<dbReference type="Gene3D" id="2.20.25.240">
    <property type="match status" value="1"/>
</dbReference>
<keyword evidence="3" id="KW-0862">Zinc</keyword>
<dbReference type="AlphaFoldDB" id="A0A6G0VR56"/>
<feature type="domain" description="FLYWCH-type" evidence="4">
    <location>
        <begin position="8"/>
        <end position="69"/>
    </location>
</feature>
<evidence type="ECO:0000256" key="1">
    <source>
        <dbReference type="ARBA" id="ARBA00022723"/>
    </source>
</evidence>
<sequence>MIGMELEFVKNTKGKDQLIYRGFIYNKERELKDKTYWKCIEYYTTRCKGRVHTAMSQVVRDHTHFQHNHEVRGGQIGAARVMSKIREATIKSNDKPQQILAVASLGISESAQAALPSDRAIAKTTQRIRNTINKAPTTPSSLAELIIQQPYSETVNGEKFLQFDSGVDDANRFFIFSTARNLDTLAQSDHWFCDGTFKSTPPLFTQVLTIHSMQDGSVLPMVYVLVPNKQRSTYNRILTQLIDLKRELKPVSVMTDYETALYSAFQSAFPGVRIRGCFYHFGQCFWRRIQQEPDIQDKYRDDTDPDFQIHLKTLMSLAFVPVPDVIEKFMELLETSFFKDNENLLSPLVNYFEDTWIGRPNRRGTGRSAPLFPLDMWNQYQGTLEKLPKTNNYIEGWHKKFSSLLDCHHPNIWKFLDKIKESQSLTEMTQTQLTAGRLPRIGQKTYRDTAERIIRIIDDYGNKPIWFYLKGLAFNFDVQKH</sequence>
<dbReference type="PANTHER" id="PTHR47160:SF10">
    <property type="entry name" value="MULE TRANSPOSASE DOMAIN-CONTAINING PROTEIN"/>
    <property type="match status" value="1"/>
</dbReference>
<dbReference type="InterPro" id="IPR018289">
    <property type="entry name" value="MULE_transposase_dom"/>
</dbReference>
<gene>
    <name evidence="6" type="ORF">FWK35_00039351</name>
</gene>
<name>A0A6G0VR56_APHCR</name>
<keyword evidence="1" id="KW-0479">Metal-binding</keyword>
<evidence type="ECO:0000259" key="5">
    <source>
        <dbReference type="Pfam" id="PF10551"/>
    </source>
</evidence>
<dbReference type="Proteomes" id="UP000478052">
    <property type="component" value="Unassembled WGS sequence"/>
</dbReference>
<keyword evidence="2" id="KW-0863">Zinc-finger</keyword>
<reference evidence="6 7" key="1">
    <citation type="submission" date="2019-08" db="EMBL/GenBank/DDBJ databases">
        <title>Whole genome of Aphis craccivora.</title>
        <authorList>
            <person name="Voronova N.V."/>
            <person name="Shulinski R.S."/>
            <person name="Bandarenka Y.V."/>
            <person name="Zhorov D.G."/>
            <person name="Warner D."/>
        </authorList>
    </citation>
    <scope>NUCLEOTIDE SEQUENCE [LARGE SCALE GENOMIC DNA]</scope>
    <source>
        <strain evidence="6">180601</strain>
        <tissue evidence="6">Whole Body</tissue>
    </source>
</reference>
<dbReference type="OrthoDB" id="10029846at2759"/>
<comment type="caution">
    <text evidence="6">The sequence shown here is derived from an EMBL/GenBank/DDBJ whole genome shotgun (WGS) entry which is preliminary data.</text>
</comment>
<dbReference type="InterPro" id="IPR007588">
    <property type="entry name" value="Znf_FLYWCH"/>
</dbReference>
<evidence type="ECO:0000259" key="4">
    <source>
        <dbReference type="Pfam" id="PF04500"/>
    </source>
</evidence>
<evidence type="ECO:0000256" key="2">
    <source>
        <dbReference type="ARBA" id="ARBA00022771"/>
    </source>
</evidence>
<evidence type="ECO:0000313" key="6">
    <source>
        <dbReference type="EMBL" id="KAF0706430.1"/>
    </source>
</evidence>
<dbReference type="Pfam" id="PF10551">
    <property type="entry name" value="MULE"/>
    <property type="match status" value="1"/>
</dbReference>
<evidence type="ECO:0000313" key="7">
    <source>
        <dbReference type="Proteomes" id="UP000478052"/>
    </source>
</evidence>
<proteinExistence type="predicted"/>
<evidence type="ECO:0000256" key="3">
    <source>
        <dbReference type="ARBA" id="ARBA00022833"/>
    </source>
</evidence>
<dbReference type="Pfam" id="PF04500">
    <property type="entry name" value="FLYWCH"/>
    <property type="match status" value="1"/>
</dbReference>
<keyword evidence="7" id="KW-1185">Reference proteome</keyword>
<dbReference type="GO" id="GO:0008270">
    <property type="term" value="F:zinc ion binding"/>
    <property type="evidence" value="ECO:0007669"/>
    <property type="project" value="UniProtKB-KW"/>
</dbReference>
<feature type="domain" description="MULE transposase" evidence="5">
    <location>
        <begin position="191"/>
        <end position="281"/>
    </location>
</feature>
<organism evidence="6 7">
    <name type="scientific">Aphis craccivora</name>
    <name type="common">Cowpea aphid</name>
    <dbReference type="NCBI Taxonomy" id="307492"/>
    <lineage>
        <taxon>Eukaryota</taxon>
        <taxon>Metazoa</taxon>
        <taxon>Ecdysozoa</taxon>
        <taxon>Arthropoda</taxon>
        <taxon>Hexapoda</taxon>
        <taxon>Insecta</taxon>
        <taxon>Pterygota</taxon>
        <taxon>Neoptera</taxon>
        <taxon>Paraneoptera</taxon>
        <taxon>Hemiptera</taxon>
        <taxon>Sternorrhyncha</taxon>
        <taxon>Aphidomorpha</taxon>
        <taxon>Aphidoidea</taxon>
        <taxon>Aphididae</taxon>
        <taxon>Aphidini</taxon>
        <taxon>Aphis</taxon>
        <taxon>Aphis</taxon>
    </lineage>
</organism>
<dbReference type="EMBL" id="VUJU01012914">
    <property type="protein sequence ID" value="KAF0706430.1"/>
    <property type="molecule type" value="Genomic_DNA"/>
</dbReference>
<protein>
    <submittedName>
        <fullName evidence="6">FLYWCH-type zinc finger-containing protein 1</fullName>
    </submittedName>
</protein>
<accession>A0A6G0VR56</accession>